<dbReference type="InterPro" id="IPR051654">
    <property type="entry name" value="Meroterpenoid_MTases"/>
</dbReference>
<dbReference type="GO" id="GO:0016740">
    <property type="term" value="F:transferase activity"/>
    <property type="evidence" value="ECO:0007669"/>
    <property type="project" value="UniProtKB-KW"/>
</dbReference>
<sequence>MAQLTTSDRHRFEERCPVPLPAPARSLLNFVNPSRWQDESDEAIAEHITRIRDRVHAIDPWPCLSRFAFLSPRIRKGLSHGIYEDTLANFQQALSVSSTSGAASPLFLDFATGLGQEARALVQDGIPAPSIVGADLLPEFIQAGLELFGDGDGSPPNPNGADDKPTTFKTLPNLPTSELTWTTCNIFEPSDVLALRALAAAQGGHGFHTIFLGSFLHCFNLERQRLAVRAIATHLLSAQPGATIVGRHTAIPAGVTPGATEAPPGLRREEFQSTFRHDEESFRRELWDWEVAQRTEAERQSGGGWDVVVHVSTPEETDSALKSDHRSGGLNRTMCFKVTRTAAVV</sequence>
<evidence type="ECO:0008006" key="7">
    <source>
        <dbReference type="Google" id="ProtNLM"/>
    </source>
</evidence>
<keyword evidence="6" id="KW-1185">Reference proteome</keyword>
<evidence type="ECO:0000256" key="3">
    <source>
        <dbReference type="ARBA" id="ARBA00022691"/>
    </source>
</evidence>
<keyword evidence="3" id="KW-0949">S-adenosyl-L-methionine</keyword>
<reference evidence="5" key="1">
    <citation type="journal article" date="2023" name="PhytoFront">
        <title>Draft Genome Resources of Seven Strains of Tilletia horrida, Causal Agent of Kernel Smut of Rice.</title>
        <authorList>
            <person name="Khanal S."/>
            <person name="Antony Babu S."/>
            <person name="Zhou X.G."/>
        </authorList>
    </citation>
    <scope>NUCLEOTIDE SEQUENCE</scope>
    <source>
        <strain evidence="5">TX3</strain>
    </source>
</reference>
<accession>A0AAN6JKF1</accession>
<proteinExistence type="inferred from homology"/>
<evidence type="ECO:0000256" key="2">
    <source>
        <dbReference type="ARBA" id="ARBA00022679"/>
    </source>
</evidence>
<dbReference type="InterPro" id="IPR029063">
    <property type="entry name" value="SAM-dependent_MTases_sf"/>
</dbReference>
<evidence type="ECO:0000313" key="6">
    <source>
        <dbReference type="Proteomes" id="UP001176521"/>
    </source>
</evidence>
<dbReference type="EMBL" id="JAPDMQ010000151">
    <property type="protein sequence ID" value="KAK0532825.1"/>
    <property type="molecule type" value="Genomic_DNA"/>
</dbReference>
<comment type="similarity">
    <text evidence="4">Belongs to the class I-like SAM-binding methyltransferase superfamily.</text>
</comment>
<keyword evidence="2" id="KW-0808">Transferase</keyword>
<dbReference type="AlphaFoldDB" id="A0AAN6JKF1"/>
<protein>
    <recommendedName>
        <fullName evidence="7">Methyltransferase domain-containing protein</fullName>
    </recommendedName>
</protein>
<evidence type="ECO:0000256" key="1">
    <source>
        <dbReference type="ARBA" id="ARBA00005179"/>
    </source>
</evidence>
<name>A0AAN6JKF1_9BASI</name>
<dbReference type="PANTHER" id="PTHR35897">
    <property type="entry name" value="METHYLTRANSFERASE AUSD"/>
    <property type="match status" value="1"/>
</dbReference>
<dbReference type="Gene3D" id="3.40.50.150">
    <property type="entry name" value="Vaccinia Virus protein VP39"/>
    <property type="match status" value="1"/>
</dbReference>
<evidence type="ECO:0000256" key="4">
    <source>
        <dbReference type="ARBA" id="ARBA00038314"/>
    </source>
</evidence>
<comment type="caution">
    <text evidence="5">The sequence shown here is derived from an EMBL/GenBank/DDBJ whole genome shotgun (WGS) entry which is preliminary data.</text>
</comment>
<dbReference type="PANTHER" id="PTHR35897:SF1">
    <property type="entry name" value="METHYLTRANSFERASE AUSD"/>
    <property type="match status" value="1"/>
</dbReference>
<dbReference type="SUPFAM" id="SSF53335">
    <property type="entry name" value="S-adenosyl-L-methionine-dependent methyltransferases"/>
    <property type="match status" value="1"/>
</dbReference>
<dbReference type="Proteomes" id="UP001176521">
    <property type="component" value="Unassembled WGS sequence"/>
</dbReference>
<evidence type="ECO:0000313" key="5">
    <source>
        <dbReference type="EMBL" id="KAK0532825.1"/>
    </source>
</evidence>
<gene>
    <name evidence="5" type="ORF">OC842_003169</name>
</gene>
<organism evidence="5 6">
    <name type="scientific">Tilletia horrida</name>
    <dbReference type="NCBI Taxonomy" id="155126"/>
    <lineage>
        <taxon>Eukaryota</taxon>
        <taxon>Fungi</taxon>
        <taxon>Dikarya</taxon>
        <taxon>Basidiomycota</taxon>
        <taxon>Ustilaginomycotina</taxon>
        <taxon>Exobasidiomycetes</taxon>
        <taxon>Tilletiales</taxon>
        <taxon>Tilletiaceae</taxon>
        <taxon>Tilletia</taxon>
    </lineage>
</organism>
<comment type="pathway">
    <text evidence="1">Secondary metabolite biosynthesis.</text>
</comment>